<keyword evidence="3" id="KW-1185">Reference proteome</keyword>
<accession>A0A9P4PWS2</accession>
<dbReference type="AlphaFoldDB" id="A0A9P4PWS2"/>
<feature type="region of interest" description="Disordered" evidence="1">
    <location>
        <begin position="1"/>
        <end position="86"/>
    </location>
</feature>
<feature type="compositionally biased region" description="Polar residues" evidence="1">
    <location>
        <begin position="24"/>
        <end position="35"/>
    </location>
</feature>
<dbReference type="EMBL" id="MU001492">
    <property type="protein sequence ID" value="KAF2451652.1"/>
    <property type="molecule type" value="Genomic_DNA"/>
</dbReference>
<sequence>MEQGNTPLQQSSDGWNEVNGSRLPKSSTQDQNLENTGVAKYIETQITGSQEGDKVTASPLPSSDATNIAPKDIPVSSTTDKNSPTLTVGPVLSVGVPIGPTPAKCQKSKLKQARLPSNPKWYAQEKVYSDNTLYSKFGRSQMEAFLAGEGVDITEKFANATYPRYIERGKKRVKINKGQALVELVKVVHQRVIDRQKAGFAVGPNQVPHLGAEDWEAQVSAFDKENGPAATARSSGNLLEAGRKKKYAVKSNDDDPASVRGGAVLSARVPAVLVPLGPQPSKAISPPHIEWPDRIALQRLDQLRHDLKFIRSTIIAESEMGPKAFDNKENGVVVSHDLVNDKAAQQAQAKIAELDRLIRYSHGQVVLSVEVQRLVRRIIDAAIHFRDTERRFKAGDANKAMLLKEGRDANNEFQRARSDLMQRLAADILWDRSVQRGGYKVADIVLEVLPARPLEVLK</sequence>
<protein>
    <submittedName>
        <fullName evidence="2">Uncharacterized protein</fullName>
    </submittedName>
</protein>
<gene>
    <name evidence="2" type="ORF">P171DRAFT_478685</name>
</gene>
<evidence type="ECO:0000256" key="1">
    <source>
        <dbReference type="SAM" id="MobiDB-lite"/>
    </source>
</evidence>
<evidence type="ECO:0000313" key="3">
    <source>
        <dbReference type="Proteomes" id="UP000799764"/>
    </source>
</evidence>
<organism evidence="2 3">
    <name type="scientific">Karstenula rhodostoma CBS 690.94</name>
    <dbReference type="NCBI Taxonomy" id="1392251"/>
    <lineage>
        <taxon>Eukaryota</taxon>
        <taxon>Fungi</taxon>
        <taxon>Dikarya</taxon>
        <taxon>Ascomycota</taxon>
        <taxon>Pezizomycotina</taxon>
        <taxon>Dothideomycetes</taxon>
        <taxon>Pleosporomycetidae</taxon>
        <taxon>Pleosporales</taxon>
        <taxon>Massarineae</taxon>
        <taxon>Didymosphaeriaceae</taxon>
        <taxon>Karstenula</taxon>
    </lineage>
</organism>
<dbReference type="OrthoDB" id="10457467at2759"/>
<feature type="compositionally biased region" description="Polar residues" evidence="1">
    <location>
        <begin position="75"/>
        <end position="86"/>
    </location>
</feature>
<feature type="compositionally biased region" description="Polar residues" evidence="1">
    <location>
        <begin position="1"/>
        <end position="14"/>
    </location>
</feature>
<comment type="caution">
    <text evidence="2">The sequence shown here is derived from an EMBL/GenBank/DDBJ whole genome shotgun (WGS) entry which is preliminary data.</text>
</comment>
<dbReference type="Proteomes" id="UP000799764">
    <property type="component" value="Unassembled WGS sequence"/>
</dbReference>
<evidence type="ECO:0000313" key="2">
    <source>
        <dbReference type="EMBL" id="KAF2451652.1"/>
    </source>
</evidence>
<name>A0A9P4PWS2_9PLEO</name>
<reference evidence="2" key="1">
    <citation type="journal article" date="2020" name="Stud. Mycol.">
        <title>101 Dothideomycetes genomes: a test case for predicting lifestyles and emergence of pathogens.</title>
        <authorList>
            <person name="Haridas S."/>
            <person name="Albert R."/>
            <person name="Binder M."/>
            <person name="Bloem J."/>
            <person name="Labutti K."/>
            <person name="Salamov A."/>
            <person name="Andreopoulos B."/>
            <person name="Baker S."/>
            <person name="Barry K."/>
            <person name="Bills G."/>
            <person name="Bluhm B."/>
            <person name="Cannon C."/>
            <person name="Castanera R."/>
            <person name="Culley D."/>
            <person name="Daum C."/>
            <person name="Ezra D."/>
            <person name="Gonzalez J."/>
            <person name="Henrissat B."/>
            <person name="Kuo A."/>
            <person name="Liang C."/>
            <person name="Lipzen A."/>
            <person name="Lutzoni F."/>
            <person name="Magnuson J."/>
            <person name="Mondo S."/>
            <person name="Nolan M."/>
            <person name="Ohm R."/>
            <person name="Pangilinan J."/>
            <person name="Park H.-J."/>
            <person name="Ramirez L."/>
            <person name="Alfaro M."/>
            <person name="Sun H."/>
            <person name="Tritt A."/>
            <person name="Yoshinaga Y."/>
            <person name="Zwiers L.-H."/>
            <person name="Turgeon B."/>
            <person name="Goodwin S."/>
            <person name="Spatafora J."/>
            <person name="Crous P."/>
            <person name="Grigoriev I."/>
        </authorList>
    </citation>
    <scope>NUCLEOTIDE SEQUENCE</scope>
    <source>
        <strain evidence="2">CBS 690.94</strain>
    </source>
</reference>
<proteinExistence type="predicted"/>